<dbReference type="RefSeq" id="WP_379057543.1">
    <property type="nucleotide sequence ID" value="NZ_JBHTKB010000002.1"/>
</dbReference>
<proteinExistence type="predicted"/>
<gene>
    <name evidence="1" type="ORF">ACFQ1Z_10715</name>
</gene>
<protein>
    <recommendedName>
        <fullName evidence="3">PH domain-containing protein</fullName>
    </recommendedName>
</protein>
<name>A0ABW3FB74_9PROT</name>
<dbReference type="Proteomes" id="UP001597128">
    <property type="component" value="Unassembled WGS sequence"/>
</dbReference>
<evidence type="ECO:0000313" key="2">
    <source>
        <dbReference type="Proteomes" id="UP001597128"/>
    </source>
</evidence>
<accession>A0ABW3FB74</accession>
<organism evidence="1 2">
    <name type="scientific">Methylophilus luteus</name>
    <dbReference type="NCBI Taxonomy" id="640108"/>
    <lineage>
        <taxon>Bacteria</taxon>
        <taxon>Pseudomonadati</taxon>
        <taxon>Pseudomonadota</taxon>
        <taxon>Betaproteobacteria</taxon>
        <taxon>Nitrosomonadales</taxon>
        <taxon>Methylophilaceae</taxon>
        <taxon>Methylophilus</taxon>
    </lineage>
</organism>
<evidence type="ECO:0008006" key="3">
    <source>
        <dbReference type="Google" id="ProtNLM"/>
    </source>
</evidence>
<evidence type="ECO:0000313" key="1">
    <source>
        <dbReference type="EMBL" id="MFD0914021.1"/>
    </source>
</evidence>
<keyword evidence="2" id="KW-1185">Reference proteome</keyword>
<comment type="caution">
    <text evidence="1">The sequence shown here is derived from an EMBL/GenBank/DDBJ whole genome shotgun (WGS) entry which is preliminary data.</text>
</comment>
<dbReference type="EMBL" id="JBHTKB010000002">
    <property type="protein sequence ID" value="MFD0914021.1"/>
    <property type="molecule type" value="Genomic_DNA"/>
</dbReference>
<reference evidence="2" key="1">
    <citation type="journal article" date="2019" name="Int. J. Syst. Evol. Microbiol.">
        <title>The Global Catalogue of Microorganisms (GCM) 10K type strain sequencing project: providing services to taxonomists for standard genome sequencing and annotation.</title>
        <authorList>
            <consortium name="The Broad Institute Genomics Platform"/>
            <consortium name="The Broad Institute Genome Sequencing Center for Infectious Disease"/>
            <person name="Wu L."/>
            <person name="Ma J."/>
        </authorList>
    </citation>
    <scope>NUCLEOTIDE SEQUENCE [LARGE SCALE GENOMIC DNA]</scope>
    <source>
        <strain evidence="2">CCUG 58412</strain>
    </source>
</reference>
<sequence length="54" mass="6328">MQGPFKREDRTYYLSDERMAAFRALTPAQRLAWVEQVAAFLRKAAIARQNQLKD</sequence>